<comment type="caution">
    <text evidence="2">Lacks conserved residue(s) required for the propagation of feature annotation.</text>
</comment>
<accession>A0ABX8Z1M8</accession>
<dbReference type="SUPFAM" id="SSF52172">
    <property type="entry name" value="CheY-like"/>
    <property type="match status" value="1"/>
</dbReference>
<dbReference type="Proteomes" id="UP000822862">
    <property type="component" value="Chromosome"/>
</dbReference>
<proteinExistence type="predicted"/>
<dbReference type="InterPro" id="IPR036866">
    <property type="entry name" value="RibonucZ/Hydroxyglut_hydro"/>
</dbReference>
<dbReference type="InterPro" id="IPR001789">
    <property type="entry name" value="Sig_transdc_resp-reg_receiver"/>
</dbReference>
<protein>
    <submittedName>
        <fullName evidence="4">Ribonuclease BN</fullName>
        <ecNumber evidence="4">3.1.26.11</ecNumber>
    </submittedName>
</protein>
<organism evidence="4 5">
    <name type="scientific">Candidatus Rhabdochlamydia porcellionis</name>
    <dbReference type="NCBI Taxonomy" id="225148"/>
    <lineage>
        <taxon>Bacteria</taxon>
        <taxon>Pseudomonadati</taxon>
        <taxon>Chlamydiota</taxon>
        <taxon>Chlamydiia</taxon>
        <taxon>Parachlamydiales</taxon>
        <taxon>Candidatus Rhabdochlamydiaceae</taxon>
        <taxon>Candidatus Rhabdochlamydia</taxon>
    </lineage>
</organism>
<reference evidence="4 5" key="1">
    <citation type="submission" date="2021-05" db="EMBL/GenBank/DDBJ databases">
        <title>Ecology and evolution of chlamydial symbionts of arthropods.</title>
        <authorList>
            <person name="Halter T."/>
            <person name="Sixt B.S."/>
            <person name="Toenshoff E.R."/>
            <person name="Koestlbacher S."/>
            <person name="Schulz F."/>
            <person name="Kostanjsek R."/>
            <person name="Collingro A."/>
            <person name="Hendrickx F."/>
            <person name="Horn M."/>
        </authorList>
    </citation>
    <scope>NUCLEOTIDE SEQUENCE [LARGE SCALE GENOMIC DNA]</scope>
    <source>
        <strain evidence="4 5">15C</strain>
    </source>
</reference>
<dbReference type="PANTHER" id="PTHR44591:SF3">
    <property type="entry name" value="RESPONSE REGULATORY DOMAIN-CONTAINING PROTEIN"/>
    <property type="match status" value="1"/>
</dbReference>
<dbReference type="PROSITE" id="PS50110">
    <property type="entry name" value="RESPONSE_REGULATORY"/>
    <property type="match status" value="1"/>
</dbReference>
<dbReference type="Pfam" id="PF00072">
    <property type="entry name" value="Response_reg"/>
    <property type="match status" value="1"/>
</dbReference>
<dbReference type="Gene3D" id="3.40.50.2300">
    <property type="match status" value="1"/>
</dbReference>
<dbReference type="SMART" id="SM00448">
    <property type="entry name" value="REC"/>
    <property type="match status" value="1"/>
</dbReference>
<keyword evidence="5" id="KW-1185">Reference proteome</keyword>
<keyword evidence="4" id="KW-0378">Hydrolase</keyword>
<dbReference type="Gene3D" id="3.60.15.10">
    <property type="entry name" value="Ribonuclease Z/Hydroxyacylglutathione hydrolase-like"/>
    <property type="match status" value="1"/>
</dbReference>
<dbReference type="EC" id="3.1.26.11" evidence="4"/>
<evidence type="ECO:0000256" key="1">
    <source>
        <dbReference type="ARBA" id="ARBA00022553"/>
    </source>
</evidence>
<sequence>MNRKEFKKVLLADSDRKLQQHIKQARETNQYHFAFAASGTEVLEKIPRFQPDLVVVELMLPHIHGIEILKRIRTGSFNKQIGVIFLADHIMTQAYQAALRNGCDYLLEKPFSLTSFFSILSHFFKGDLTPIPLKNKEISTSHAYLPKAHSNRSYLKFWGTRGSNGVSGSSYVHFGGNTSCLELRHGKDLLIIDAGNGIRPLGLHLAQIDSIKDIHLLISHTHWDHVSGFPFFAPLYDASYRIHIWAPIGFDKTIHDLFAEMLVHSLFPINLEEIKAQLIFKNIYERIPFHIGSFEIDTHYALHPGATLCFKITCAKTTFGYATDNEFLMGYHGKPQAVTSSHSLLQKYFSLISFFKGCNFLIHEAQYTPSEYQHKVGWGHSSVANASVLIKHTDTSHWIVTHHDPMHTDENLLHKIQLHRDVLIDCNMDCHFEMAFDGLLLPF</sequence>
<dbReference type="RefSeq" id="WP_194844997.1">
    <property type="nucleotide sequence ID" value="NZ_CP075585.1"/>
</dbReference>
<dbReference type="InterPro" id="IPR001279">
    <property type="entry name" value="Metallo-B-lactamas"/>
</dbReference>
<dbReference type="CDD" id="cd07715">
    <property type="entry name" value="TaR3-like_MBL-fold"/>
    <property type="match status" value="1"/>
</dbReference>
<dbReference type="EMBL" id="CP075585">
    <property type="protein sequence ID" value="QZA58472.1"/>
    <property type="molecule type" value="Genomic_DNA"/>
</dbReference>
<dbReference type="GO" id="GO:0042781">
    <property type="term" value="F:3'-tRNA processing endoribonuclease activity"/>
    <property type="evidence" value="ECO:0007669"/>
    <property type="project" value="UniProtKB-EC"/>
</dbReference>
<dbReference type="PANTHER" id="PTHR44591">
    <property type="entry name" value="STRESS RESPONSE REGULATOR PROTEIN 1"/>
    <property type="match status" value="1"/>
</dbReference>
<dbReference type="Pfam" id="PF12706">
    <property type="entry name" value="Lactamase_B_2"/>
    <property type="match status" value="1"/>
</dbReference>
<evidence type="ECO:0000313" key="4">
    <source>
        <dbReference type="EMBL" id="QZA58472.1"/>
    </source>
</evidence>
<gene>
    <name evidence="4" type="ORF">RHAB15C_0000346</name>
</gene>
<dbReference type="InterPro" id="IPR011006">
    <property type="entry name" value="CheY-like_superfamily"/>
</dbReference>
<evidence type="ECO:0000313" key="5">
    <source>
        <dbReference type="Proteomes" id="UP000822862"/>
    </source>
</evidence>
<evidence type="ECO:0000256" key="2">
    <source>
        <dbReference type="PROSITE-ProRule" id="PRU00169"/>
    </source>
</evidence>
<name>A0ABX8Z1M8_9BACT</name>
<feature type="domain" description="Response regulatory" evidence="3">
    <location>
        <begin position="8"/>
        <end position="124"/>
    </location>
</feature>
<dbReference type="InterPro" id="IPR050595">
    <property type="entry name" value="Bact_response_regulator"/>
</dbReference>
<dbReference type="SUPFAM" id="SSF56281">
    <property type="entry name" value="Metallo-hydrolase/oxidoreductase"/>
    <property type="match status" value="1"/>
</dbReference>
<evidence type="ECO:0000259" key="3">
    <source>
        <dbReference type="PROSITE" id="PS50110"/>
    </source>
</evidence>
<dbReference type="CDD" id="cd00156">
    <property type="entry name" value="REC"/>
    <property type="match status" value="1"/>
</dbReference>
<keyword evidence="1" id="KW-0597">Phosphoprotein</keyword>